<keyword evidence="3" id="KW-1185">Reference proteome</keyword>
<sequence length="56" mass="6745">MLIIELLRRFRDALRRALARRRSRLDLLTLDDHMLKDIGISRADAIREGDKPFWRL</sequence>
<evidence type="ECO:0000313" key="3">
    <source>
        <dbReference type="Proteomes" id="UP000599578"/>
    </source>
</evidence>
<protein>
    <recommendedName>
        <fullName evidence="1">YjiS-like domain-containing protein</fullName>
    </recommendedName>
</protein>
<dbReference type="EMBL" id="BMLT01000004">
    <property type="protein sequence ID" value="GGO80835.1"/>
    <property type="molecule type" value="Genomic_DNA"/>
</dbReference>
<dbReference type="Proteomes" id="UP000599578">
    <property type="component" value="Unassembled WGS sequence"/>
</dbReference>
<feature type="domain" description="YjiS-like" evidence="1">
    <location>
        <begin position="10"/>
        <end position="45"/>
    </location>
</feature>
<organism evidence="2 3">
    <name type="scientific">Marinobacterium nitratireducens</name>
    <dbReference type="NCBI Taxonomy" id="518897"/>
    <lineage>
        <taxon>Bacteria</taxon>
        <taxon>Pseudomonadati</taxon>
        <taxon>Pseudomonadota</taxon>
        <taxon>Gammaproteobacteria</taxon>
        <taxon>Oceanospirillales</taxon>
        <taxon>Oceanospirillaceae</taxon>
        <taxon>Marinobacterium</taxon>
    </lineage>
</organism>
<reference evidence="2 3" key="1">
    <citation type="journal article" date="2014" name="Int. J. Syst. Evol. Microbiol.">
        <title>Complete genome sequence of Corynebacterium casei LMG S-19264T (=DSM 44701T), isolated from a smear-ripened cheese.</title>
        <authorList>
            <consortium name="US DOE Joint Genome Institute (JGI-PGF)"/>
            <person name="Walter F."/>
            <person name="Albersmeier A."/>
            <person name="Kalinowski J."/>
            <person name="Ruckert C."/>
        </authorList>
    </citation>
    <scope>NUCLEOTIDE SEQUENCE [LARGE SCALE GENOMIC DNA]</scope>
    <source>
        <strain evidence="2 3">CGMCC 1.7286</strain>
    </source>
</reference>
<name>A0A918DSR4_9GAMM</name>
<dbReference type="Pfam" id="PF06568">
    <property type="entry name" value="YjiS-like"/>
    <property type="match status" value="1"/>
</dbReference>
<gene>
    <name evidence="2" type="ORF">GCM10011348_18430</name>
</gene>
<dbReference type="InterPro" id="IPR009506">
    <property type="entry name" value="YjiS-like"/>
</dbReference>
<evidence type="ECO:0000313" key="2">
    <source>
        <dbReference type="EMBL" id="GGO80835.1"/>
    </source>
</evidence>
<proteinExistence type="predicted"/>
<dbReference type="RefSeq" id="WP_188860294.1">
    <property type="nucleotide sequence ID" value="NZ_BMLT01000004.1"/>
</dbReference>
<comment type="caution">
    <text evidence="2">The sequence shown here is derived from an EMBL/GenBank/DDBJ whole genome shotgun (WGS) entry which is preliminary data.</text>
</comment>
<accession>A0A918DSR4</accession>
<dbReference type="AlphaFoldDB" id="A0A918DSR4"/>
<evidence type="ECO:0000259" key="1">
    <source>
        <dbReference type="Pfam" id="PF06568"/>
    </source>
</evidence>